<evidence type="ECO:0000313" key="1">
    <source>
        <dbReference type="EMBL" id="MDQ0462773.1"/>
    </source>
</evidence>
<gene>
    <name evidence="1" type="ORF">QO010_000521</name>
</gene>
<evidence type="ECO:0000313" key="2">
    <source>
        <dbReference type="Proteomes" id="UP001228905"/>
    </source>
</evidence>
<dbReference type="RefSeq" id="WP_307345591.1">
    <property type="nucleotide sequence ID" value="NZ_JAUSVS010000001.1"/>
</dbReference>
<dbReference type="Proteomes" id="UP001228905">
    <property type="component" value="Unassembled WGS sequence"/>
</dbReference>
<dbReference type="Gene3D" id="2.60.120.10">
    <property type="entry name" value="Jelly Rolls"/>
    <property type="match status" value="1"/>
</dbReference>
<dbReference type="InterPro" id="IPR014710">
    <property type="entry name" value="RmlC-like_jellyroll"/>
</dbReference>
<sequence>MTTFDLETTYLGLDGAGEVKPLPVGPDFWATIDRNPDLRANLVAVFGGEGDWPSWEMHPQGDEVLILLEGSMQMVFDRPHEPEIIFMAPGTTVIVPAGVWHRGVDQRGAKLLAITYGAGTDHRPA</sequence>
<organism evidence="1 2">
    <name type="scientific">Caulobacter ginsengisoli</name>
    <dbReference type="NCBI Taxonomy" id="400775"/>
    <lineage>
        <taxon>Bacteria</taxon>
        <taxon>Pseudomonadati</taxon>
        <taxon>Pseudomonadota</taxon>
        <taxon>Alphaproteobacteria</taxon>
        <taxon>Caulobacterales</taxon>
        <taxon>Caulobacteraceae</taxon>
        <taxon>Caulobacter</taxon>
    </lineage>
</organism>
<dbReference type="EMBL" id="JAUSVS010000001">
    <property type="protein sequence ID" value="MDQ0462773.1"/>
    <property type="molecule type" value="Genomic_DNA"/>
</dbReference>
<name>A0ABU0IL77_9CAUL</name>
<dbReference type="SUPFAM" id="SSF51182">
    <property type="entry name" value="RmlC-like cupins"/>
    <property type="match status" value="1"/>
</dbReference>
<comment type="caution">
    <text evidence="1">The sequence shown here is derived from an EMBL/GenBank/DDBJ whole genome shotgun (WGS) entry which is preliminary data.</text>
</comment>
<dbReference type="InterPro" id="IPR011051">
    <property type="entry name" value="RmlC_Cupin_sf"/>
</dbReference>
<keyword evidence="2" id="KW-1185">Reference proteome</keyword>
<reference evidence="1 2" key="1">
    <citation type="submission" date="2023-07" db="EMBL/GenBank/DDBJ databases">
        <title>Genomic Encyclopedia of Type Strains, Phase IV (KMG-IV): sequencing the most valuable type-strain genomes for metagenomic binning, comparative biology and taxonomic classification.</title>
        <authorList>
            <person name="Goeker M."/>
        </authorList>
    </citation>
    <scope>NUCLEOTIDE SEQUENCE [LARGE SCALE GENOMIC DNA]</scope>
    <source>
        <strain evidence="1 2">DSM 18695</strain>
    </source>
</reference>
<accession>A0ABU0IL77</accession>
<protein>
    <submittedName>
        <fullName evidence="1">Mannose-6-phosphate isomerase-like protein (Cupin superfamily)</fullName>
    </submittedName>
</protein>
<proteinExistence type="predicted"/>